<keyword evidence="1" id="KW-1133">Transmembrane helix</keyword>
<evidence type="ECO:0008006" key="4">
    <source>
        <dbReference type="Google" id="ProtNLM"/>
    </source>
</evidence>
<evidence type="ECO:0000313" key="3">
    <source>
        <dbReference type="Proteomes" id="UP000186931"/>
    </source>
</evidence>
<comment type="caution">
    <text evidence="2">The sequence shown here is derived from an EMBL/GenBank/DDBJ whole genome shotgun (WGS) entry which is preliminary data.</text>
</comment>
<dbReference type="AlphaFoldDB" id="A0A1E8E4H6"/>
<evidence type="ECO:0000256" key="1">
    <source>
        <dbReference type="SAM" id="Phobius"/>
    </source>
</evidence>
<gene>
    <name evidence="2" type="ORF">BJN41_08215</name>
</gene>
<keyword evidence="1" id="KW-0472">Membrane</keyword>
<dbReference type="Proteomes" id="UP000186931">
    <property type="component" value="Unassembled WGS sequence"/>
</dbReference>
<keyword evidence="1" id="KW-0812">Transmembrane</keyword>
<dbReference type="eggNOG" id="ENOG50328WQ">
    <property type="taxonomic scope" value="Bacteria"/>
</dbReference>
<dbReference type="STRING" id="202956.BJN41_08215"/>
<name>A0A1E8E4H6_9GAMM</name>
<dbReference type="RefSeq" id="WP_070152905.1">
    <property type="nucleotide sequence ID" value="NZ_JACANQ010000011.1"/>
</dbReference>
<organism evidence="2 3">
    <name type="scientific">Acinetobacter towneri</name>
    <dbReference type="NCBI Taxonomy" id="202956"/>
    <lineage>
        <taxon>Bacteria</taxon>
        <taxon>Pseudomonadati</taxon>
        <taxon>Pseudomonadota</taxon>
        <taxon>Gammaproteobacteria</taxon>
        <taxon>Moraxellales</taxon>
        <taxon>Moraxellaceae</taxon>
        <taxon>Acinetobacter</taxon>
    </lineage>
</organism>
<reference evidence="2 3" key="1">
    <citation type="submission" date="2016-10" db="EMBL/GenBank/DDBJ databases">
        <title>Genome of airborne Acinetobacter sp. 5-2Ac02 in the hospital environment: Species near to Acinetobacter towneri.</title>
        <authorList>
            <person name="Barbosa B."/>
            <person name="Fernandez-Garcia L."/>
            <person name="Gato E."/>
            <person name="Leao R."/>
            <person name="Albano R."/>
            <person name="Fernandez B."/>
            <person name="Fernandez-Cuenca F."/>
            <person name="Marques E."/>
            <person name="Tomas M."/>
        </authorList>
    </citation>
    <scope>NUCLEOTIDE SEQUENCE [LARGE SCALE GENOMIC DNA]</scope>
    <source>
        <strain evidence="2 3">5-2Ac02</strain>
    </source>
</reference>
<proteinExistence type="predicted"/>
<feature type="transmembrane region" description="Helical" evidence="1">
    <location>
        <begin position="58"/>
        <end position="76"/>
    </location>
</feature>
<feature type="transmembrane region" description="Helical" evidence="1">
    <location>
        <begin position="81"/>
        <end position="99"/>
    </location>
</feature>
<accession>A0A1E8E4H6</accession>
<sequence>MPLDTVKHSIHIRRKKNQRVFHNIARLWDIGKKAQSHQEILDGLHPWQDDITLKFENVLPILLGIVGVLFCLLLLIQPSNIWLQFCLLIGVVCIFWAFITYEQDDPIEEVITFLEQESIAQRYQLAWQQPPQHLARTLQPVYLIAHLKSLFPLFNLGNLSNEICRYASTVWQDEQGKQHQVLVFEYRYVSETRIKDQNGNDYKVREVVRYLSGVFVFDVQLQGLAVTSNNKSFGAPYHVPWHTSDICLNQKLNFFGSDAIQLARTLSPAMVLKLDDFFQHQQGDLLFHPERNTLCFLGNRNLFEISSKAKNIQDISALRGHLRTFKLPYLEQLQTDLVDFLD</sequence>
<protein>
    <recommendedName>
        <fullName evidence="4">DUF3137 domain-containing protein</fullName>
    </recommendedName>
</protein>
<dbReference type="EMBL" id="MKQS01000002">
    <property type="protein sequence ID" value="OFE44551.1"/>
    <property type="molecule type" value="Genomic_DNA"/>
</dbReference>
<evidence type="ECO:0000313" key="2">
    <source>
        <dbReference type="EMBL" id="OFE44551.1"/>
    </source>
</evidence>